<gene>
    <name evidence="4" type="ORF">GCM10023224_47710</name>
</gene>
<reference evidence="5" key="1">
    <citation type="journal article" date="2019" name="Int. J. Syst. Evol. Microbiol.">
        <title>The Global Catalogue of Microorganisms (GCM) 10K type strain sequencing project: providing services to taxonomists for standard genome sequencing and annotation.</title>
        <authorList>
            <consortium name="The Broad Institute Genomics Platform"/>
            <consortium name="The Broad Institute Genome Sequencing Center for Infectious Disease"/>
            <person name="Wu L."/>
            <person name="Ma J."/>
        </authorList>
    </citation>
    <scope>NUCLEOTIDE SEQUENCE [LARGE SCALE GENOMIC DNA]</scope>
    <source>
        <strain evidence="5">JCM 18123</strain>
    </source>
</reference>
<organism evidence="4 5">
    <name type="scientific">Streptomonospora halophila</name>
    <dbReference type="NCBI Taxonomy" id="427369"/>
    <lineage>
        <taxon>Bacteria</taxon>
        <taxon>Bacillati</taxon>
        <taxon>Actinomycetota</taxon>
        <taxon>Actinomycetes</taxon>
        <taxon>Streptosporangiales</taxon>
        <taxon>Nocardiopsidaceae</taxon>
        <taxon>Streptomonospora</taxon>
    </lineage>
</organism>
<protein>
    <submittedName>
        <fullName evidence="4">Uncharacterized protein</fullName>
    </submittedName>
</protein>
<name>A0ABP9GZ44_9ACTN</name>
<evidence type="ECO:0000259" key="3">
    <source>
        <dbReference type="Pfam" id="PF22181"/>
    </source>
</evidence>
<dbReference type="Proteomes" id="UP001499993">
    <property type="component" value="Unassembled WGS sequence"/>
</dbReference>
<proteinExistence type="predicted"/>
<feature type="domain" description="TarS/TarP linker" evidence="3">
    <location>
        <begin position="221"/>
        <end position="320"/>
    </location>
</feature>
<dbReference type="PANTHER" id="PTHR43685">
    <property type="entry name" value="GLYCOSYLTRANSFERASE"/>
    <property type="match status" value="1"/>
</dbReference>
<evidence type="ECO:0000313" key="4">
    <source>
        <dbReference type="EMBL" id="GAA4956352.1"/>
    </source>
</evidence>
<evidence type="ECO:0000256" key="1">
    <source>
        <dbReference type="SAM" id="MobiDB-lite"/>
    </source>
</evidence>
<sequence length="715" mass="78827">MDIAVSVVVPTHNGAQGLMRGLESLRRQSLHRDRFEVLYVDDGSTDGTAELLDAETADDSHVKVVRIDNSGWPGRPRNIGVREARGRYVLFMDDDDRLGPEALERLYRRAERDRADIVVGRMAGVGRTAPREIFQRPMSGGSLRTRAQLLSTLTVHKLFRREFLLDNGLAFPEGRVRLEDHMFMLRAYLATERVSVLHDHTCYFWVRDGKSNNISYSRKDPGEFLGSIERIFDIIDEQVEPGPFRDRLIAHWLRSKLLGLFQGRSFLRQDEDRTALMHRLAGDLVRRRVNASAAARLNEFARLRLAALTAGGPEELRRVAEFEEDVAHRTRITGFRWHGSELAVDVETALERVSTGAPLEFVRDGGSVYWDLPAELAAIPEIKRAAEIGEGPPAAAWRAYASRPEDPAVIRLPLDYEVREEPAETPGRFRLRLSGSMRVDAETADHGRPLAGTWRFDTRVVLGGVGSGYALGPDRAPGAERTRTPAFVGPRDRARFANPYWNAHGLLTLSTTGTRRPLRRALRTGRPARVARTAAGLRLDVPLAVQAAVPGELTLTLAREGREPISAPARVTAQPLPAGHGSLPTAVLSATLPVPSGRGALRIGVGEGDEYTELGIDLYWTPAGWRIGRPAGGLARRCARAGTRRARHLAGRLSESLRRAAARTGKEPHPPRREQERVGGETPVPLSSGKIAPQALPRRADASPAEVPAGHGAER</sequence>
<feature type="region of interest" description="Disordered" evidence="1">
    <location>
        <begin position="647"/>
        <end position="715"/>
    </location>
</feature>
<dbReference type="InterPro" id="IPR054028">
    <property type="entry name" value="TarS/TarP_linker"/>
</dbReference>
<dbReference type="EMBL" id="BAABIK010000041">
    <property type="protein sequence ID" value="GAA4956352.1"/>
    <property type="molecule type" value="Genomic_DNA"/>
</dbReference>
<feature type="domain" description="Glycosyltransferase 2-like" evidence="2">
    <location>
        <begin position="6"/>
        <end position="128"/>
    </location>
</feature>
<dbReference type="CDD" id="cd00761">
    <property type="entry name" value="Glyco_tranf_GTA_type"/>
    <property type="match status" value="1"/>
</dbReference>
<comment type="caution">
    <text evidence="4">The sequence shown here is derived from an EMBL/GenBank/DDBJ whole genome shotgun (WGS) entry which is preliminary data.</text>
</comment>
<accession>A0ABP9GZ44</accession>
<dbReference type="InterPro" id="IPR050834">
    <property type="entry name" value="Glycosyltransf_2"/>
</dbReference>
<dbReference type="Pfam" id="PF22181">
    <property type="entry name" value="TarS_linker"/>
    <property type="match status" value="1"/>
</dbReference>
<dbReference type="Pfam" id="PF00535">
    <property type="entry name" value="Glycos_transf_2"/>
    <property type="match status" value="1"/>
</dbReference>
<dbReference type="Gene3D" id="3.90.550.10">
    <property type="entry name" value="Spore Coat Polysaccharide Biosynthesis Protein SpsA, Chain A"/>
    <property type="match status" value="1"/>
</dbReference>
<dbReference type="SUPFAM" id="SSF53448">
    <property type="entry name" value="Nucleotide-diphospho-sugar transferases"/>
    <property type="match status" value="1"/>
</dbReference>
<dbReference type="InterPro" id="IPR029044">
    <property type="entry name" value="Nucleotide-diphossugar_trans"/>
</dbReference>
<dbReference type="RefSeq" id="WP_345559080.1">
    <property type="nucleotide sequence ID" value="NZ_BAABIK010000041.1"/>
</dbReference>
<keyword evidence="5" id="KW-1185">Reference proteome</keyword>
<dbReference type="PANTHER" id="PTHR43685:SF2">
    <property type="entry name" value="GLYCOSYLTRANSFERASE 2-LIKE DOMAIN-CONTAINING PROTEIN"/>
    <property type="match status" value="1"/>
</dbReference>
<evidence type="ECO:0000313" key="5">
    <source>
        <dbReference type="Proteomes" id="UP001499993"/>
    </source>
</evidence>
<evidence type="ECO:0000259" key="2">
    <source>
        <dbReference type="Pfam" id="PF00535"/>
    </source>
</evidence>
<dbReference type="InterPro" id="IPR001173">
    <property type="entry name" value="Glyco_trans_2-like"/>
</dbReference>
<feature type="compositionally biased region" description="Basic and acidic residues" evidence="1">
    <location>
        <begin position="664"/>
        <end position="679"/>
    </location>
</feature>